<evidence type="ECO:0000256" key="5">
    <source>
        <dbReference type="PROSITE-ProRule" id="PRU00042"/>
    </source>
</evidence>
<dbReference type="SMART" id="SM00355">
    <property type="entry name" value="ZnF_C2H2"/>
    <property type="match status" value="7"/>
</dbReference>
<dbReference type="InterPro" id="IPR013087">
    <property type="entry name" value="Znf_C2H2_type"/>
</dbReference>
<dbReference type="PROSITE" id="PS00028">
    <property type="entry name" value="ZINC_FINGER_C2H2_1"/>
    <property type="match status" value="5"/>
</dbReference>
<evidence type="ECO:0000313" key="8">
    <source>
        <dbReference type="EMBL" id="SSX17414.1"/>
    </source>
</evidence>
<organism evidence="8">
    <name type="scientific">Culicoides sonorensis</name>
    <name type="common">Biting midge</name>
    <dbReference type="NCBI Taxonomy" id="179676"/>
    <lineage>
        <taxon>Eukaryota</taxon>
        <taxon>Metazoa</taxon>
        <taxon>Ecdysozoa</taxon>
        <taxon>Arthropoda</taxon>
        <taxon>Hexapoda</taxon>
        <taxon>Insecta</taxon>
        <taxon>Pterygota</taxon>
        <taxon>Neoptera</taxon>
        <taxon>Endopterygota</taxon>
        <taxon>Diptera</taxon>
        <taxon>Nematocera</taxon>
        <taxon>Chironomoidea</taxon>
        <taxon>Ceratopogonidae</taxon>
        <taxon>Ceratopogoninae</taxon>
        <taxon>Culicoides</taxon>
        <taxon>Monoculicoides</taxon>
    </lineage>
</organism>
<dbReference type="PROSITE" id="PS50157">
    <property type="entry name" value="ZINC_FINGER_C2H2_2"/>
    <property type="match status" value="6"/>
</dbReference>
<dbReference type="EMBL" id="UFQT01000006">
    <property type="protein sequence ID" value="SSX17414.1"/>
    <property type="molecule type" value="Genomic_DNA"/>
</dbReference>
<dbReference type="Gene3D" id="3.30.160.60">
    <property type="entry name" value="Classic Zinc Finger"/>
    <property type="match status" value="3"/>
</dbReference>
<reference evidence="8" key="2">
    <citation type="submission" date="2018-07" db="EMBL/GenBank/DDBJ databases">
        <authorList>
            <person name="Quirk P.G."/>
            <person name="Krulwich T.A."/>
        </authorList>
    </citation>
    <scope>NUCLEOTIDE SEQUENCE</scope>
</reference>
<keyword evidence="3 5" id="KW-0863">Zinc-finger</keyword>
<dbReference type="VEuPathDB" id="VectorBase:CSON013662"/>
<dbReference type="PANTHER" id="PTHR24379">
    <property type="entry name" value="KRAB AND ZINC FINGER DOMAIN-CONTAINING"/>
    <property type="match status" value="1"/>
</dbReference>
<evidence type="ECO:0000256" key="4">
    <source>
        <dbReference type="ARBA" id="ARBA00022833"/>
    </source>
</evidence>
<keyword evidence="2" id="KW-0677">Repeat</keyword>
<evidence type="ECO:0000256" key="2">
    <source>
        <dbReference type="ARBA" id="ARBA00022737"/>
    </source>
</evidence>
<sequence length="438" mass="50859">MEGDLISENILKATCTACLKEIDKSIDDTSDLVQIYKDLLSINVTRLPIDFVVNFCIGCKEKLKSIRDFKSLCLTSIEMLEQSIEISMDVDFTMLNDSKIVDEILQETLSNDSSILDNPIEGEESFLSEFLKPLKKRSTIARTYCSICLINVPKITKHAVEVHSILNEDNNLQCTACAKIFACREKFVEHFDLHREYDTPKQCEYCNDYFVKRPDYDRHIALHNKAKRPGNRYKCSDCDKYFSNTTLVKYHKIKDHEGGMQCRYCPMAFRKEDEKKYNEHLKKEETRKHTRPSKQKHVCAFCGDEKSDSSSLYEHIRRYHTDDSFTCALCNKTFRSKFAFKHHFSAVHGESKHECSDCGRRFKLKSGLKTHLLSHAPSESCTICGKKLSPRYMSHHMKLHSLPNKQGEKIELLQQTCPRDPVFIFEIHEFSLPIEIMN</sequence>
<accession>A0A336LHD0</accession>
<feature type="domain" description="C2H2-type" evidence="6">
    <location>
        <begin position="297"/>
        <end position="325"/>
    </location>
</feature>
<keyword evidence="4" id="KW-0862">Zinc</keyword>
<dbReference type="EMBL" id="UFQS01000006">
    <property type="protein sequence ID" value="SSW97027.1"/>
    <property type="molecule type" value="Genomic_DNA"/>
</dbReference>
<feature type="domain" description="C2H2-type" evidence="6">
    <location>
        <begin position="325"/>
        <end position="353"/>
    </location>
</feature>
<feature type="domain" description="C2H2-type" evidence="6">
    <location>
        <begin position="353"/>
        <end position="380"/>
    </location>
</feature>
<dbReference type="AlphaFoldDB" id="A0A336LHD0"/>
<reference evidence="7" key="1">
    <citation type="submission" date="2018-04" db="EMBL/GenBank/DDBJ databases">
        <authorList>
            <person name="Go L.Y."/>
            <person name="Mitchell J.A."/>
        </authorList>
    </citation>
    <scope>NUCLEOTIDE SEQUENCE</scope>
    <source>
        <tissue evidence="7">Whole organism</tissue>
    </source>
</reference>
<evidence type="ECO:0000259" key="6">
    <source>
        <dbReference type="PROSITE" id="PS50157"/>
    </source>
</evidence>
<dbReference type="OMA" id="CHRRISA"/>
<evidence type="ECO:0000256" key="1">
    <source>
        <dbReference type="ARBA" id="ARBA00022723"/>
    </source>
</evidence>
<dbReference type="InterPro" id="IPR036236">
    <property type="entry name" value="Znf_C2H2_sf"/>
</dbReference>
<dbReference type="GO" id="GO:0008270">
    <property type="term" value="F:zinc ion binding"/>
    <property type="evidence" value="ECO:0007669"/>
    <property type="project" value="UniProtKB-KW"/>
</dbReference>
<dbReference type="PANTHER" id="PTHR24379:SF121">
    <property type="entry name" value="C2H2-TYPE DOMAIN-CONTAINING PROTEIN"/>
    <property type="match status" value="1"/>
</dbReference>
<evidence type="ECO:0000256" key="3">
    <source>
        <dbReference type="ARBA" id="ARBA00022771"/>
    </source>
</evidence>
<keyword evidence="1" id="KW-0479">Metal-binding</keyword>
<feature type="domain" description="C2H2-type" evidence="6">
    <location>
        <begin position="172"/>
        <end position="199"/>
    </location>
</feature>
<proteinExistence type="predicted"/>
<feature type="domain" description="C2H2-type" evidence="6">
    <location>
        <begin position="233"/>
        <end position="261"/>
    </location>
</feature>
<gene>
    <name evidence="8" type="primary">CSON013662</name>
</gene>
<protein>
    <submittedName>
        <fullName evidence="8">CSON013662 protein</fullName>
    </submittedName>
</protein>
<evidence type="ECO:0000313" key="7">
    <source>
        <dbReference type="EMBL" id="SSW97027.1"/>
    </source>
</evidence>
<feature type="domain" description="C2H2-type" evidence="6">
    <location>
        <begin position="201"/>
        <end position="228"/>
    </location>
</feature>
<dbReference type="SUPFAM" id="SSF57667">
    <property type="entry name" value="beta-beta-alpha zinc fingers"/>
    <property type="match status" value="2"/>
</dbReference>
<name>A0A336LHD0_CULSO</name>
<dbReference type="Pfam" id="PF00096">
    <property type="entry name" value="zf-C2H2"/>
    <property type="match status" value="1"/>
</dbReference>